<comment type="caution">
    <text evidence="2">The sequence shown here is derived from an EMBL/GenBank/DDBJ whole genome shotgun (WGS) entry which is preliminary data.</text>
</comment>
<evidence type="ECO:0000313" key="2">
    <source>
        <dbReference type="EMBL" id="KAG7368604.1"/>
    </source>
</evidence>
<dbReference type="EMBL" id="JAGRRH010000006">
    <property type="protein sequence ID" value="KAG7368604.1"/>
    <property type="molecule type" value="Genomic_DNA"/>
</dbReference>
<protein>
    <submittedName>
        <fullName evidence="2">Uncharacterized protein</fullName>
    </submittedName>
</protein>
<gene>
    <name evidence="2" type="ORF">IV203_031347</name>
</gene>
<reference evidence="2" key="1">
    <citation type="journal article" date="2021" name="Sci. Rep.">
        <title>Diploid genomic architecture of Nitzschia inconspicua, an elite biomass production diatom.</title>
        <authorList>
            <person name="Oliver A."/>
            <person name="Podell S."/>
            <person name="Pinowska A."/>
            <person name="Traller J.C."/>
            <person name="Smith S.R."/>
            <person name="McClure R."/>
            <person name="Beliaev A."/>
            <person name="Bohutskyi P."/>
            <person name="Hill E.A."/>
            <person name="Rabines A."/>
            <person name="Zheng H."/>
            <person name="Allen L.Z."/>
            <person name="Kuo A."/>
            <person name="Grigoriev I.V."/>
            <person name="Allen A.E."/>
            <person name="Hazlebeck D."/>
            <person name="Allen E.E."/>
        </authorList>
    </citation>
    <scope>NUCLEOTIDE SEQUENCE</scope>
    <source>
        <strain evidence="2">Hildebrandi</strain>
    </source>
</reference>
<feature type="compositionally biased region" description="Polar residues" evidence="1">
    <location>
        <begin position="59"/>
        <end position="69"/>
    </location>
</feature>
<name>A0A9K3LV76_9STRA</name>
<accession>A0A9K3LV76</accession>
<feature type="region of interest" description="Disordered" evidence="1">
    <location>
        <begin position="23"/>
        <end position="70"/>
    </location>
</feature>
<organism evidence="2 3">
    <name type="scientific">Nitzschia inconspicua</name>
    <dbReference type="NCBI Taxonomy" id="303405"/>
    <lineage>
        <taxon>Eukaryota</taxon>
        <taxon>Sar</taxon>
        <taxon>Stramenopiles</taxon>
        <taxon>Ochrophyta</taxon>
        <taxon>Bacillariophyta</taxon>
        <taxon>Bacillariophyceae</taxon>
        <taxon>Bacillariophycidae</taxon>
        <taxon>Bacillariales</taxon>
        <taxon>Bacillariaceae</taxon>
        <taxon>Nitzschia</taxon>
    </lineage>
</organism>
<proteinExistence type="predicted"/>
<reference evidence="2" key="2">
    <citation type="submission" date="2021-04" db="EMBL/GenBank/DDBJ databases">
        <authorList>
            <person name="Podell S."/>
        </authorList>
    </citation>
    <scope>NUCLEOTIDE SEQUENCE</scope>
    <source>
        <strain evidence="2">Hildebrandi</strain>
    </source>
</reference>
<dbReference type="AlphaFoldDB" id="A0A9K3LV76"/>
<keyword evidence="3" id="KW-1185">Reference proteome</keyword>
<evidence type="ECO:0000256" key="1">
    <source>
        <dbReference type="SAM" id="MobiDB-lite"/>
    </source>
</evidence>
<evidence type="ECO:0000313" key="3">
    <source>
        <dbReference type="Proteomes" id="UP000693970"/>
    </source>
</evidence>
<dbReference type="Proteomes" id="UP000693970">
    <property type="component" value="Unassembled WGS sequence"/>
</dbReference>
<sequence>MRDMMLEKGFQLKAPEEVARITQEGDAAFEEDMEGRRKRQEQSRERMNKFKTGSAATGEDSNGAASTIQDALKKMKDSGVKITAEMIRKLEEEHKEKSRIEQQTQDALPAEEQISKEQMREWKLQQWKEIQEQRKLANVEATGDEL</sequence>